<name>K6Z3Q7_9ALTE</name>
<dbReference type="EMBL" id="BAEP01000025">
    <property type="protein sequence ID" value="GAC23638.1"/>
    <property type="molecule type" value="Genomic_DNA"/>
</dbReference>
<proteinExistence type="predicted"/>
<comment type="caution">
    <text evidence="1">The sequence shown here is derived from an EMBL/GenBank/DDBJ whole genome shotgun (WGS) entry which is preliminary data.</text>
</comment>
<reference evidence="1 2" key="1">
    <citation type="journal article" date="2017" name="Antonie Van Leeuwenhoek">
        <title>Rhizobium rhizosphaerae sp. nov., a novel species isolated from rice rhizosphere.</title>
        <authorList>
            <person name="Zhao J.J."/>
            <person name="Zhang J."/>
            <person name="Zhang R.J."/>
            <person name="Zhang C.W."/>
            <person name="Yin H.Q."/>
            <person name="Zhang X.X."/>
        </authorList>
    </citation>
    <scope>NUCLEOTIDE SEQUENCE [LARGE SCALE GENOMIC DNA]</scope>
    <source>
        <strain evidence="1 2">KMM 241</strain>
    </source>
</reference>
<protein>
    <submittedName>
        <fullName evidence="1">Uncharacterized protein</fullName>
    </submittedName>
</protein>
<dbReference type="Proteomes" id="UP000006263">
    <property type="component" value="Unassembled WGS sequence"/>
</dbReference>
<dbReference type="AlphaFoldDB" id="K6Z3Q7"/>
<evidence type="ECO:0000313" key="1">
    <source>
        <dbReference type="EMBL" id="GAC23638.1"/>
    </source>
</evidence>
<organism evidence="1 2">
    <name type="scientific">Paraglaciecola mesophila KMM 241</name>
    <dbReference type="NCBI Taxonomy" id="1128912"/>
    <lineage>
        <taxon>Bacteria</taxon>
        <taxon>Pseudomonadati</taxon>
        <taxon>Pseudomonadota</taxon>
        <taxon>Gammaproteobacteria</taxon>
        <taxon>Alteromonadales</taxon>
        <taxon>Alteromonadaceae</taxon>
        <taxon>Paraglaciecola</taxon>
    </lineage>
</organism>
<sequence length="43" mass="4666">MSSCNRVIFADIIGVLLAYAGQGLYSMLPVCFHLILVILPILS</sequence>
<accession>K6Z3Q7</accession>
<gene>
    <name evidence="1" type="ORF">GMES_1339</name>
</gene>
<evidence type="ECO:0000313" key="2">
    <source>
        <dbReference type="Proteomes" id="UP000006263"/>
    </source>
</evidence>